<dbReference type="PANTHER" id="PTHR11177">
    <property type="entry name" value="CHITINASE"/>
    <property type="match status" value="1"/>
</dbReference>
<dbReference type="GO" id="GO:0005975">
    <property type="term" value="P:carbohydrate metabolic process"/>
    <property type="evidence" value="ECO:0007669"/>
    <property type="project" value="InterPro"/>
</dbReference>
<keyword evidence="8" id="KW-0378">Hydrolase</keyword>
<dbReference type="Gene3D" id="3.30.60.10">
    <property type="entry name" value="Endochitinase-like"/>
    <property type="match status" value="1"/>
</dbReference>
<dbReference type="InterPro" id="IPR029070">
    <property type="entry name" value="Chitinase_insertion_sf"/>
</dbReference>
<dbReference type="GO" id="GO:0008061">
    <property type="term" value="F:chitin binding"/>
    <property type="evidence" value="ECO:0007669"/>
    <property type="project" value="UniProtKB-UniRule"/>
</dbReference>
<feature type="chain" id="PRO_5025589977" description="chitinase" evidence="5">
    <location>
        <begin position="17"/>
        <end position="534"/>
    </location>
</feature>
<accession>A0A6A6QK27</accession>
<dbReference type="Pfam" id="PF00187">
    <property type="entry name" value="Chitin_bind_1"/>
    <property type="match status" value="1"/>
</dbReference>
<dbReference type="PROSITE" id="PS51910">
    <property type="entry name" value="GH18_2"/>
    <property type="match status" value="1"/>
</dbReference>
<sequence length="534" mass="58126">MKTFVAIALLEACVASVGLNQGHEGFRDARSSRSNVVSASNLSISHQDFSVFPPLPIIDISAGYLLGQSSANATSPSTLVDGPIQCGPGNPCLDGSCCNSDGKCGFKPAHCHPNPPATCISNCDAKAMCGVDSEGGNKKCGLKLCCSYYGWCGTEAIHCGDHDQDGNSTPCQKDFGSCTVKPSPSCGSGSGTASGGRKVAYYQSWNTRTRACNRIWPEQINTTGLTHLYFAFAYIDPATYSIVPADPADVELIPRFTALKTQTMQTWVAVGGWSFSDPGPTQGTWSAMTSSKEHRALFITSVVSFMDQWGFQGLDLDWEYPATEVRGGHEGDTANLVSLVQELRAAFGSRYGLSVILAPDYWYLRGMDPKAMEPYVDWFGFMGYDLHGAWDAAANTIGATVRPQSDIRDIDNDLVPLWFDDLDPHKVNFGLAYYGRGYTVSDKKCMYMGCAFTGPSKAGSCTQTEGFLSDQEIRNIIESKGLYPEMIPNTTVKQITWEDQWIGYDDQETFDMKMAFANNRCLGGTMIWAIDFNS</sequence>
<dbReference type="Pfam" id="PF00704">
    <property type="entry name" value="Glyco_hydro_18"/>
    <property type="match status" value="1"/>
</dbReference>
<dbReference type="OrthoDB" id="73875at2759"/>
<evidence type="ECO:0000256" key="2">
    <source>
        <dbReference type="ARBA" id="ARBA00012729"/>
    </source>
</evidence>
<dbReference type="PROSITE" id="PS50941">
    <property type="entry name" value="CHIT_BIND_I_2"/>
    <property type="match status" value="1"/>
</dbReference>
<feature type="domain" description="GH18" evidence="7">
    <location>
        <begin position="196"/>
        <end position="534"/>
    </location>
</feature>
<organism evidence="8 9">
    <name type="scientific">Lophium mytilinum</name>
    <dbReference type="NCBI Taxonomy" id="390894"/>
    <lineage>
        <taxon>Eukaryota</taxon>
        <taxon>Fungi</taxon>
        <taxon>Dikarya</taxon>
        <taxon>Ascomycota</taxon>
        <taxon>Pezizomycotina</taxon>
        <taxon>Dothideomycetes</taxon>
        <taxon>Pleosporomycetidae</taxon>
        <taxon>Mytilinidiales</taxon>
        <taxon>Mytilinidiaceae</taxon>
        <taxon>Lophium</taxon>
    </lineage>
</organism>
<evidence type="ECO:0000313" key="8">
    <source>
        <dbReference type="EMBL" id="KAF2492808.1"/>
    </source>
</evidence>
<evidence type="ECO:0000256" key="5">
    <source>
        <dbReference type="SAM" id="SignalP"/>
    </source>
</evidence>
<dbReference type="InterPro" id="IPR011583">
    <property type="entry name" value="Chitinase_II/V-like_cat"/>
</dbReference>
<keyword evidence="3 4" id="KW-0147">Chitin-binding</keyword>
<comment type="caution">
    <text evidence="4">Lacks conserved residue(s) required for the propagation of feature annotation.</text>
</comment>
<dbReference type="Gene3D" id="3.10.50.10">
    <property type="match status" value="1"/>
</dbReference>
<dbReference type="EMBL" id="MU004193">
    <property type="protein sequence ID" value="KAF2492808.1"/>
    <property type="molecule type" value="Genomic_DNA"/>
</dbReference>
<feature type="disulfide bond" evidence="4">
    <location>
        <begin position="145"/>
        <end position="159"/>
    </location>
</feature>
<feature type="disulfide bond" evidence="4">
    <location>
        <begin position="140"/>
        <end position="152"/>
    </location>
</feature>
<reference evidence="8" key="1">
    <citation type="journal article" date="2020" name="Stud. Mycol.">
        <title>101 Dothideomycetes genomes: a test case for predicting lifestyles and emergence of pathogens.</title>
        <authorList>
            <person name="Haridas S."/>
            <person name="Albert R."/>
            <person name="Binder M."/>
            <person name="Bloem J."/>
            <person name="Labutti K."/>
            <person name="Salamov A."/>
            <person name="Andreopoulos B."/>
            <person name="Baker S."/>
            <person name="Barry K."/>
            <person name="Bills G."/>
            <person name="Bluhm B."/>
            <person name="Cannon C."/>
            <person name="Castanera R."/>
            <person name="Culley D."/>
            <person name="Daum C."/>
            <person name="Ezra D."/>
            <person name="Gonzalez J."/>
            <person name="Henrissat B."/>
            <person name="Kuo A."/>
            <person name="Liang C."/>
            <person name="Lipzen A."/>
            <person name="Lutzoni F."/>
            <person name="Magnuson J."/>
            <person name="Mondo S."/>
            <person name="Nolan M."/>
            <person name="Ohm R."/>
            <person name="Pangilinan J."/>
            <person name="Park H.-J."/>
            <person name="Ramirez L."/>
            <person name="Alfaro M."/>
            <person name="Sun H."/>
            <person name="Tritt A."/>
            <person name="Yoshinaga Y."/>
            <person name="Zwiers L.-H."/>
            <person name="Turgeon B."/>
            <person name="Goodwin S."/>
            <person name="Spatafora J."/>
            <person name="Crous P."/>
            <person name="Grigoriev I."/>
        </authorList>
    </citation>
    <scope>NUCLEOTIDE SEQUENCE</scope>
    <source>
        <strain evidence="8">CBS 269.34</strain>
    </source>
</reference>
<keyword evidence="4" id="KW-1015">Disulfide bond</keyword>
<dbReference type="SUPFAM" id="SSF54556">
    <property type="entry name" value="Chitinase insertion domain"/>
    <property type="match status" value="1"/>
</dbReference>
<keyword evidence="9" id="KW-1185">Reference proteome</keyword>
<dbReference type="InterPro" id="IPR001223">
    <property type="entry name" value="Glyco_hydro18_cat"/>
</dbReference>
<dbReference type="EC" id="3.2.1.14" evidence="2"/>
<dbReference type="SUPFAM" id="SSF51445">
    <property type="entry name" value="(Trans)glycosidases"/>
    <property type="match status" value="1"/>
</dbReference>
<protein>
    <recommendedName>
        <fullName evidence="2">chitinase</fullName>
        <ecNumber evidence="2">3.2.1.14</ecNumber>
    </recommendedName>
</protein>
<dbReference type="InterPro" id="IPR036861">
    <property type="entry name" value="Endochitinase-like_sf"/>
</dbReference>
<feature type="signal peptide" evidence="5">
    <location>
        <begin position="1"/>
        <end position="16"/>
    </location>
</feature>
<dbReference type="InterPro" id="IPR050314">
    <property type="entry name" value="Glycosyl_Hydrlase_18"/>
</dbReference>
<dbReference type="Gene3D" id="3.20.20.80">
    <property type="entry name" value="Glycosidases"/>
    <property type="match status" value="1"/>
</dbReference>
<evidence type="ECO:0000256" key="1">
    <source>
        <dbReference type="ARBA" id="ARBA00008682"/>
    </source>
</evidence>
<proteinExistence type="inferred from homology"/>
<dbReference type="AlphaFoldDB" id="A0A6A6QK27"/>
<dbReference type="PANTHER" id="PTHR11177:SF333">
    <property type="entry name" value="CHITINASE"/>
    <property type="match status" value="1"/>
</dbReference>
<dbReference type="InterPro" id="IPR001002">
    <property type="entry name" value="Chitin-bd_1"/>
</dbReference>
<keyword evidence="5" id="KW-0732">Signal</keyword>
<dbReference type="InterPro" id="IPR017853">
    <property type="entry name" value="GH"/>
</dbReference>
<feature type="domain" description="Chitin-binding type-1" evidence="6">
    <location>
        <begin position="126"/>
        <end position="180"/>
    </location>
</feature>
<dbReference type="SMART" id="SM00636">
    <property type="entry name" value="Glyco_18"/>
    <property type="match status" value="1"/>
</dbReference>
<evidence type="ECO:0000259" key="7">
    <source>
        <dbReference type="PROSITE" id="PS51910"/>
    </source>
</evidence>
<gene>
    <name evidence="8" type="ORF">BU16DRAFT_91141</name>
</gene>
<dbReference type="CDD" id="cd00035">
    <property type="entry name" value="ChtBD1"/>
    <property type="match status" value="1"/>
</dbReference>
<dbReference type="GO" id="GO:0008843">
    <property type="term" value="F:endochitinase activity"/>
    <property type="evidence" value="ECO:0007669"/>
    <property type="project" value="UniProtKB-EC"/>
</dbReference>
<dbReference type="SUPFAM" id="SSF57016">
    <property type="entry name" value="Plant lectins/antimicrobial peptides"/>
    <property type="match status" value="1"/>
</dbReference>
<evidence type="ECO:0000259" key="6">
    <source>
        <dbReference type="PROSITE" id="PS50941"/>
    </source>
</evidence>
<evidence type="ECO:0000256" key="3">
    <source>
        <dbReference type="ARBA" id="ARBA00022669"/>
    </source>
</evidence>
<evidence type="ECO:0000256" key="4">
    <source>
        <dbReference type="PROSITE-ProRule" id="PRU00261"/>
    </source>
</evidence>
<dbReference type="SMART" id="SM00270">
    <property type="entry name" value="ChtBD1"/>
    <property type="match status" value="2"/>
</dbReference>
<name>A0A6A6QK27_9PEZI</name>
<evidence type="ECO:0000313" key="9">
    <source>
        <dbReference type="Proteomes" id="UP000799750"/>
    </source>
</evidence>
<dbReference type="Proteomes" id="UP000799750">
    <property type="component" value="Unassembled WGS sequence"/>
</dbReference>
<comment type="similarity">
    <text evidence="1">Belongs to the glycosyl hydrolase 18 family. Chitinase class V subfamily.</text>
</comment>